<accession>A0A2G3PPC2</accession>
<keyword evidence="2" id="KW-0808">Transferase</keyword>
<dbReference type="InterPro" id="IPR001763">
    <property type="entry name" value="Rhodanese-like_dom"/>
</dbReference>
<evidence type="ECO:0000313" key="3">
    <source>
        <dbReference type="Proteomes" id="UP000225108"/>
    </source>
</evidence>
<dbReference type="PROSITE" id="PS50206">
    <property type="entry name" value="RHODANESE_3"/>
    <property type="match status" value="1"/>
</dbReference>
<evidence type="ECO:0000259" key="1">
    <source>
        <dbReference type="PROSITE" id="PS50206"/>
    </source>
</evidence>
<name>A0A2G3PPC2_WILMA</name>
<evidence type="ECO:0000313" key="2">
    <source>
        <dbReference type="EMBL" id="PHV66922.1"/>
    </source>
</evidence>
<dbReference type="PANTHER" id="PTHR43031">
    <property type="entry name" value="FAD-DEPENDENT OXIDOREDUCTASE"/>
    <property type="match status" value="1"/>
</dbReference>
<reference evidence="2 3" key="1">
    <citation type="submission" date="2017-10" db="EMBL/GenBank/DDBJ databases">
        <title>The draft genome sequence of Williamsia sp. BULT 1.1 isolated from the semi-arid grassland soils from South Africa.</title>
        <authorList>
            <person name="Kabwe M.H."/>
            <person name="Govender N."/>
            <person name="Mutseka Lunga P."/>
            <person name="Vikram S."/>
            <person name="Makhalanyane T.P."/>
        </authorList>
    </citation>
    <scope>NUCLEOTIDE SEQUENCE [LARGE SCALE GENOMIC DNA]</scope>
    <source>
        <strain evidence="2 3">BULT 1.1</strain>
    </source>
</reference>
<gene>
    <name evidence="2" type="ORF">CSW57_11825</name>
</gene>
<proteinExistence type="predicted"/>
<dbReference type="InterPro" id="IPR036873">
    <property type="entry name" value="Rhodanese-like_dom_sf"/>
</dbReference>
<organism evidence="2 3">
    <name type="scientific">Williamsia marianensis</name>
    <dbReference type="NCBI Taxonomy" id="85044"/>
    <lineage>
        <taxon>Bacteria</taxon>
        <taxon>Bacillati</taxon>
        <taxon>Actinomycetota</taxon>
        <taxon>Actinomycetes</taxon>
        <taxon>Mycobacteriales</taxon>
        <taxon>Nocardiaceae</taxon>
        <taxon>Williamsia</taxon>
    </lineage>
</organism>
<dbReference type="CDD" id="cd00158">
    <property type="entry name" value="RHOD"/>
    <property type="match status" value="1"/>
</dbReference>
<dbReference type="AlphaFoldDB" id="A0A2G3PPC2"/>
<dbReference type="RefSeq" id="WP_099382927.1">
    <property type="nucleotide sequence ID" value="NZ_PEBD01000008.1"/>
</dbReference>
<dbReference type="GO" id="GO:0016740">
    <property type="term" value="F:transferase activity"/>
    <property type="evidence" value="ECO:0007669"/>
    <property type="project" value="UniProtKB-KW"/>
</dbReference>
<dbReference type="SMART" id="SM00450">
    <property type="entry name" value="RHOD"/>
    <property type="match status" value="1"/>
</dbReference>
<feature type="domain" description="Rhodanese" evidence="1">
    <location>
        <begin position="18"/>
        <end position="105"/>
    </location>
</feature>
<dbReference type="Proteomes" id="UP000225108">
    <property type="component" value="Unassembled WGS sequence"/>
</dbReference>
<dbReference type="EMBL" id="PEBD01000008">
    <property type="protein sequence ID" value="PHV66922.1"/>
    <property type="molecule type" value="Genomic_DNA"/>
</dbReference>
<sequence length="120" mass="12391">MSDVPSVPVADLPVDFTAETNRILLDVREDDEWANGHVPGALHIPLGEVPARVDEIDPDAELFVICHSGGRSARVLGYLSQRGYEGANVGGGILAWAQAGRPLETGAGGSGGAASSETGR</sequence>
<protein>
    <submittedName>
        <fullName evidence="2">Sulfurtransferase</fullName>
    </submittedName>
</protein>
<dbReference type="InterPro" id="IPR050229">
    <property type="entry name" value="GlpE_sulfurtransferase"/>
</dbReference>
<dbReference type="Gene3D" id="3.40.250.10">
    <property type="entry name" value="Rhodanese-like domain"/>
    <property type="match status" value="1"/>
</dbReference>
<comment type="caution">
    <text evidence="2">The sequence shown here is derived from an EMBL/GenBank/DDBJ whole genome shotgun (WGS) entry which is preliminary data.</text>
</comment>
<dbReference type="SUPFAM" id="SSF52821">
    <property type="entry name" value="Rhodanese/Cell cycle control phosphatase"/>
    <property type="match status" value="1"/>
</dbReference>
<dbReference type="PANTHER" id="PTHR43031:SF17">
    <property type="entry name" value="SULFURTRANSFERASE YTWF-RELATED"/>
    <property type="match status" value="1"/>
</dbReference>
<dbReference type="Pfam" id="PF00581">
    <property type="entry name" value="Rhodanese"/>
    <property type="match status" value="1"/>
</dbReference>